<dbReference type="InterPro" id="IPR052513">
    <property type="entry name" value="Thioester_dehydratase-like"/>
</dbReference>
<dbReference type="EMBL" id="CP049056">
    <property type="protein sequence ID" value="QIE56499.1"/>
    <property type="molecule type" value="Genomic_DNA"/>
</dbReference>
<dbReference type="InterPro" id="IPR012340">
    <property type="entry name" value="NA-bd_OB-fold"/>
</dbReference>
<dbReference type="PANTHER" id="PTHR34075:SF5">
    <property type="entry name" value="BLR3430 PROTEIN"/>
    <property type="match status" value="1"/>
</dbReference>
<evidence type="ECO:0000259" key="2">
    <source>
        <dbReference type="Pfam" id="PF12172"/>
    </source>
</evidence>
<name>A0A7L5C3Q0_9RHOB</name>
<sequence>MNISEIQTPQPVLGLYEEPMWESIRARKMRLQRCSDCGATRYPPGPTCPACLSANAEWEPISGRGVIVSWVVFHRQYLPAYSAPYNVIAVRLEEGPIFISNLEGEEPEDSWIGRPVRMVYRAMPDGFLLPRFVLDDATDAGSPHV</sequence>
<dbReference type="SUPFAM" id="SSF50249">
    <property type="entry name" value="Nucleic acid-binding proteins"/>
    <property type="match status" value="1"/>
</dbReference>
<dbReference type="Pfam" id="PF01796">
    <property type="entry name" value="OB_ChsH2_C"/>
    <property type="match status" value="1"/>
</dbReference>
<dbReference type="RefSeq" id="WP_165099836.1">
    <property type="nucleotide sequence ID" value="NZ_CP049056.1"/>
</dbReference>
<feature type="domain" description="ChsH2 C-terminal OB-fold" evidence="1">
    <location>
        <begin position="58"/>
        <end position="121"/>
    </location>
</feature>
<feature type="domain" description="ChsH2 rubredoxin-like zinc ribbon" evidence="2">
    <location>
        <begin position="21"/>
        <end position="55"/>
    </location>
</feature>
<evidence type="ECO:0000259" key="1">
    <source>
        <dbReference type="Pfam" id="PF01796"/>
    </source>
</evidence>
<dbReference type="Pfam" id="PF12172">
    <property type="entry name" value="zf-ChsH2"/>
    <property type="match status" value="1"/>
</dbReference>
<dbReference type="KEGG" id="hdh:G5B40_14195"/>
<dbReference type="InterPro" id="IPR002878">
    <property type="entry name" value="ChsH2_C"/>
</dbReference>
<evidence type="ECO:0000313" key="4">
    <source>
        <dbReference type="Proteomes" id="UP000503336"/>
    </source>
</evidence>
<dbReference type="Proteomes" id="UP000503336">
    <property type="component" value="Chromosome"/>
</dbReference>
<organism evidence="3 4">
    <name type="scientific">Pikeienuella piscinae</name>
    <dbReference type="NCBI Taxonomy" id="2748098"/>
    <lineage>
        <taxon>Bacteria</taxon>
        <taxon>Pseudomonadati</taxon>
        <taxon>Pseudomonadota</taxon>
        <taxon>Alphaproteobacteria</taxon>
        <taxon>Rhodobacterales</taxon>
        <taxon>Paracoccaceae</taxon>
        <taxon>Pikeienuella</taxon>
    </lineage>
</organism>
<evidence type="ECO:0000313" key="3">
    <source>
        <dbReference type="EMBL" id="QIE56499.1"/>
    </source>
</evidence>
<dbReference type="Gene3D" id="6.10.30.10">
    <property type="match status" value="1"/>
</dbReference>
<dbReference type="InterPro" id="IPR022002">
    <property type="entry name" value="ChsH2_Znr"/>
</dbReference>
<accession>A0A7L5C3Q0</accession>
<keyword evidence="4" id="KW-1185">Reference proteome</keyword>
<dbReference type="AlphaFoldDB" id="A0A7L5C3Q0"/>
<dbReference type="PANTHER" id="PTHR34075">
    <property type="entry name" value="BLR3430 PROTEIN"/>
    <property type="match status" value="1"/>
</dbReference>
<gene>
    <name evidence="3" type="ORF">G5B40_14195</name>
</gene>
<protein>
    <submittedName>
        <fullName evidence="3">Nucleic acid-binding protein</fullName>
    </submittedName>
</protein>
<proteinExistence type="predicted"/>
<reference evidence="3 4" key="1">
    <citation type="submission" date="2020-02" db="EMBL/GenBank/DDBJ databases">
        <title>complete genome sequence of Rhodobacteraceae bacterium.</title>
        <authorList>
            <person name="Park J."/>
            <person name="Kim Y.-S."/>
            <person name="Kim K.-H."/>
        </authorList>
    </citation>
    <scope>NUCLEOTIDE SEQUENCE [LARGE SCALE GENOMIC DNA]</scope>
    <source>
        <strain evidence="3 4">RR4-56</strain>
    </source>
</reference>